<keyword evidence="2" id="KW-0812">Transmembrane</keyword>
<proteinExistence type="predicted"/>
<dbReference type="Proteomes" id="UP000241848">
    <property type="component" value="Unassembled WGS sequence"/>
</dbReference>
<evidence type="ECO:0000313" key="3">
    <source>
        <dbReference type="EMBL" id="PSR21906.1"/>
    </source>
</evidence>
<keyword evidence="2" id="KW-1133">Transmembrane helix</keyword>
<feature type="compositionally biased region" description="Polar residues" evidence="1">
    <location>
        <begin position="137"/>
        <end position="148"/>
    </location>
</feature>
<sequence>MSIATALTIIAISMLILALLGILAVIFLVRLVLHLIAFEKTLASELAQLRELGVQLRETTEQVGKTVHDVQVAARRVGGAVGTVASLLSLVVGRSRPSNRREPTRPWWVTGASLGWNVLKRRRQKTKKRTAKSKRTALTSGSDSSLTM</sequence>
<evidence type="ECO:0008006" key="5">
    <source>
        <dbReference type="Google" id="ProtNLM"/>
    </source>
</evidence>
<comment type="caution">
    <text evidence="3">The sequence shown here is derived from an EMBL/GenBank/DDBJ whole genome shotgun (WGS) entry which is preliminary data.</text>
</comment>
<organism evidence="3 4">
    <name type="scientific">Sulfobacillus acidophilus</name>
    <dbReference type="NCBI Taxonomy" id="53633"/>
    <lineage>
        <taxon>Bacteria</taxon>
        <taxon>Bacillati</taxon>
        <taxon>Bacillota</taxon>
        <taxon>Clostridia</taxon>
        <taxon>Eubacteriales</taxon>
        <taxon>Clostridiales Family XVII. Incertae Sedis</taxon>
        <taxon>Sulfobacillus</taxon>
    </lineage>
</organism>
<evidence type="ECO:0000256" key="2">
    <source>
        <dbReference type="SAM" id="Phobius"/>
    </source>
</evidence>
<dbReference type="EMBL" id="PXYV01000025">
    <property type="protein sequence ID" value="PSR21906.1"/>
    <property type="molecule type" value="Genomic_DNA"/>
</dbReference>
<evidence type="ECO:0000313" key="4">
    <source>
        <dbReference type="Proteomes" id="UP000241848"/>
    </source>
</evidence>
<keyword evidence="2" id="KW-0472">Membrane</keyword>
<protein>
    <recommendedName>
        <fullName evidence="5">DUF948 domain-containing protein</fullName>
    </recommendedName>
</protein>
<dbReference type="AlphaFoldDB" id="A0A2T2WI55"/>
<name>A0A2T2WI55_9FIRM</name>
<feature type="region of interest" description="Disordered" evidence="1">
    <location>
        <begin position="124"/>
        <end position="148"/>
    </location>
</feature>
<reference evidence="3 4" key="1">
    <citation type="journal article" date="2014" name="BMC Genomics">
        <title>Comparison of environmental and isolate Sulfobacillus genomes reveals diverse carbon, sulfur, nitrogen, and hydrogen metabolisms.</title>
        <authorList>
            <person name="Justice N.B."/>
            <person name="Norman A."/>
            <person name="Brown C.T."/>
            <person name="Singh A."/>
            <person name="Thomas B.C."/>
            <person name="Banfield J.F."/>
        </authorList>
    </citation>
    <scope>NUCLEOTIDE SEQUENCE [LARGE SCALE GENOMIC DNA]</scope>
    <source>
        <strain evidence="3">AMDSBA3</strain>
    </source>
</reference>
<feature type="compositionally biased region" description="Basic residues" evidence="1">
    <location>
        <begin position="124"/>
        <end position="135"/>
    </location>
</feature>
<evidence type="ECO:0000256" key="1">
    <source>
        <dbReference type="SAM" id="MobiDB-lite"/>
    </source>
</evidence>
<accession>A0A2T2WI55</accession>
<feature type="transmembrane region" description="Helical" evidence="2">
    <location>
        <begin position="6"/>
        <end position="33"/>
    </location>
</feature>
<gene>
    <name evidence="3" type="ORF">C7B45_08980</name>
</gene>